<evidence type="ECO:0000256" key="1">
    <source>
        <dbReference type="ARBA" id="ARBA00022448"/>
    </source>
</evidence>
<name>A0A160IQS2_9BACL</name>
<dbReference type="SMART" id="SM00382">
    <property type="entry name" value="AAA"/>
    <property type="match status" value="1"/>
</dbReference>
<evidence type="ECO:0000313" key="6">
    <source>
        <dbReference type="Proteomes" id="UP000076623"/>
    </source>
</evidence>
<gene>
    <name evidence="5" type="ORF">ABE65_019300</name>
</gene>
<accession>A0A160IQS2</accession>
<dbReference type="EMBL" id="CP015378">
    <property type="protein sequence ID" value="ANC78828.1"/>
    <property type="molecule type" value="Genomic_DNA"/>
</dbReference>
<dbReference type="InterPro" id="IPR003439">
    <property type="entry name" value="ABC_transporter-like_ATP-bd"/>
</dbReference>
<dbReference type="KEGG" id="fpn:ABE65_019300"/>
<dbReference type="Gene3D" id="2.40.50.100">
    <property type="match status" value="1"/>
</dbReference>
<sequence>MGSVKVSELTKEFSGVHALKNVNLDIREGEFFALLGPSGCGKTTTMRCIAGFEQPTSGMIQIGETKVNHIPPNKRNCGMVFQSYALFPHMNVFENVAYSLNIKQLNSSNMAAKLPIYLRLLNRKLGKYPKPIEQKVMEILQYVELDKHATRLTSELSGGQQQRVALARALVMEPAVLLMDEPLSNLDQKLRHSMRNTIRRIQQDLGITTIFVTHDQEEAMSMADRVAVMDSGEVKQIGTPIELYSKPSTPFIANFVGTSNVLKGTVVGEENGYSVVKGHGFLIKSTNHVQQKEVNVIVRPENIKAFKPGTISSDELTNIIEGTVLVSTYLGSIVRYDIQVEEYQLVVDTTFVPGEAILTEGERVQLTIDPERVLLI</sequence>
<dbReference type="SUPFAM" id="SSF50331">
    <property type="entry name" value="MOP-like"/>
    <property type="match status" value="1"/>
</dbReference>
<dbReference type="SUPFAM" id="SSF52540">
    <property type="entry name" value="P-loop containing nucleoside triphosphate hydrolases"/>
    <property type="match status" value="1"/>
</dbReference>
<dbReference type="InterPro" id="IPR027417">
    <property type="entry name" value="P-loop_NTPase"/>
</dbReference>
<protein>
    <submittedName>
        <fullName evidence="5">ABC transporter ATP-binding protein</fullName>
    </submittedName>
</protein>
<keyword evidence="1" id="KW-0813">Transport</keyword>
<reference evidence="5 6" key="1">
    <citation type="submission" date="2016-04" db="EMBL/GenBank/DDBJ databases">
        <title>Complete genome sequence of Fictibacillus phosphorivorans G25-29, a strain toxic to nematodes.</title>
        <authorList>
            <person name="Zheng Z."/>
        </authorList>
    </citation>
    <scope>NUCLEOTIDE SEQUENCE [LARGE SCALE GENOMIC DNA]</scope>
    <source>
        <strain evidence="5 6">G25-29</strain>
    </source>
</reference>
<dbReference type="PROSITE" id="PS50893">
    <property type="entry name" value="ABC_TRANSPORTER_2"/>
    <property type="match status" value="1"/>
</dbReference>
<feature type="domain" description="ABC transporter" evidence="4">
    <location>
        <begin position="4"/>
        <end position="256"/>
    </location>
</feature>
<organism evidence="5 6">
    <name type="scientific">Fictibacillus phosphorivorans</name>
    <dbReference type="NCBI Taxonomy" id="1221500"/>
    <lineage>
        <taxon>Bacteria</taxon>
        <taxon>Bacillati</taxon>
        <taxon>Bacillota</taxon>
        <taxon>Bacilli</taxon>
        <taxon>Bacillales</taxon>
        <taxon>Fictibacillaceae</taxon>
        <taxon>Fictibacillus</taxon>
    </lineage>
</organism>
<proteinExistence type="predicted"/>
<dbReference type="GO" id="GO:0005524">
    <property type="term" value="F:ATP binding"/>
    <property type="evidence" value="ECO:0007669"/>
    <property type="project" value="UniProtKB-KW"/>
</dbReference>
<dbReference type="InterPro" id="IPR008995">
    <property type="entry name" value="Mo/tungstate-bd_C_term_dom"/>
</dbReference>
<dbReference type="PANTHER" id="PTHR42781:SF4">
    <property type="entry name" value="SPERMIDINE_PUTRESCINE IMPORT ATP-BINDING PROTEIN POTA"/>
    <property type="match status" value="1"/>
</dbReference>
<dbReference type="GO" id="GO:0016887">
    <property type="term" value="F:ATP hydrolysis activity"/>
    <property type="evidence" value="ECO:0007669"/>
    <property type="project" value="InterPro"/>
</dbReference>
<evidence type="ECO:0000256" key="2">
    <source>
        <dbReference type="ARBA" id="ARBA00022741"/>
    </source>
</evidence>
<dbReference type="InterPro" id="IPR013611">
    <property type="entry name" value="Transp-assoc_OB_typ2"/>
</dbReference>
<dbReference type="Pfam" id="PF00005">
    <property type="entry name" value="ABC_tran"/>
    <property type="match status" value="1"/>
</dbReference>
<dbReference type="InterPro" id="IPR050093">
    <property type="entry name" value="ABC_SmlMolc_Importer"/>
</dbReference>
<keyword evidence="6" id="KW-1185">Reference proteome</keyword>
<dbReference type="GO" id="GO:0043190">
    <property type="term" value="C:ATP-binding cassette (ABC) transporter complex"/>
    <property type="evidence" value="ECO:0007669"/>
    <property type="project" value="InterPro"/>
</dbReference>
<keyword evidence="2" id="KW-0547">Nucleotide-binding</keyword>
<dbReference type="PROSITE" id="PS00211">
    <property type="entry name" value="ABC_TRANSPORTER_1"/>
    <property type="match status" value="1"/>
</dbReference>
<dbReference type="STRING" id="1221500.ABE65_019300"/>
<dbReference type="InterPro" id="IPR017871">
    <property type="entry name" value="ABC_transporter-like_CS"/>
</dbReference>
<dbReference type="InterPro" id="IPR003593">
    <property type="entry name" value="AAA+_ATPase"/>
</dbReference>
<dbReference type="FunFam" id="3.40.50.300:FF:000042">
    <property type="entry name" value="Maltose/maltodextrin ABC transporter, ATP-binding protein"/>
    <property type="match status" value="1"/>
</dbReference>
<dbReference type="Gene3D" id="3.40.50.300">
    <property type="entry name" value="P-loop containing nucleotide triphosphate hydrolases"/>
    <property type="match status" value="1"/>
</dbReference>
<dbReference type="AlphaFoldDB" id="A0A160IQS2"/>
<dbReference type="GO" id="GO:0140359">
    <property type="term" value="F:ABC-type transporter activity"/>
    <property type="evidence" value="ECO:0007669"/>
    <property type="project" value="UniProtKB-ARBA"/>
</dbReference>
<dbReference type="PANTHER" id="PTHR42781">
    <property type="entry name" value="SPERMIDINE/PUTRESCINE IMPORT ATP-BINDING PROTEIN POTA"/>
    <property type="match status" value="1"/>
</dbReference>
<evidence type="ECO:0000313" key="5">
    <source>
        <dbReference type="EMBL" id="ANC78828.1"/>
    </source>
</evidence>
<dbReference type="Pfam" id="PF08402">
    <property type="entry name" value="TOBE_2"/>
    <property type="match status" value="1"/>
</dbReference>
<keyword evidence="3 5" id="KW-0067">ATP-binding</keyword>
<evidence type="ECO:0000259" key="4">
    <source>
        <dbReference type="PROSITE" id="PS50893"/>
    </source>
</evidence>
<dbReference type="Proteomes" id="UP000076623">
    <property type="component" value="Chromosome"/>
</dbReference>
<evidence type="ECO:0000256" key="3">
    <source>
        <dbReference type="ARBA" id="ARBA00022840"/>
    </source>
</evidence>
<dbReference type="RefSeq" id="WP_066398587.1">
    <property type="nucleotide sequence ID" value="NZ_CP015378.1"/>
</dbReference>